<name>A0ABN9Y149_9DINO</name>
<evidence type="ECO:0000256" key="1">
    <source>
        <dbReference type="SAM" id="MobiDB-lite"/>
    </source>
</evidence>
<feature type="compositionally biased region" description="Basic and acidic residues" evidence="1">
    <location>
        <begin position="173"/>
        <end position="195"/>
    </location>
</feature>
<feature type="non-terminal residue" evidence="2">
    <location>
        <position position="1"/>
    </location>
</feature>
<feature type="region of interest" description="Disordered" evidence="1">
    <location>
        <begin position="1"/>
        <end position="118"/>
    </location>
</feature>
<organism evidence="2 3">
    <name type="scientific">Prorocentrum cordatum</name>
    <dbReference type="NCBI Taxonomy" id="2364126"/>
    <lineage>
        <taxon>Eukaryota</taxon>
        <taxon>Sar</taxon>
        <taxon>Alveolata</taxon>
        <taxon>Dinophyceae</taxon>
        <taxon>Prorocentrales</taxon>
        <taxon>Prorocentraceae</taxon>
        <taxon>Prorocentrum</taxon>
    </lineage>
</organism>
<gene>
    <name evidence="2" type="ORF">PCOR1329_LOCUS81588</name>
</gene>
<accession>A0ABN9Y149</accession>
<dbReference type="Proteomes" id="UP001189429">
    <property type="component" value="Unassembled WGS sequence"/>
</dbReference>
<evidence type="ECO:0000313" key="3">
    <source>
        <dbReference type="Proteomes" id="UP001189429"/>
    </source>
</evidence>
<sequence>RTPRGTILSPTPPLQSTPGPSEWPAARSRPRGWGASAPQPPRRAEENDHAAGNAPGARRYPLCWHGSSGVGARGGREARRPGELERLLQAPSTGSKVKRVVRATSARRPGPRAAGGAGLGRLLRARGLGAGTTQGAGAVAAIEGARALPLPAAGVMPATAAGAGRGAAVGDTHQSEKRGAARGSEERSCRWERAVEGGGEGGQDQDKDKDKKMDKDQDQDQDQGKAAGGLSQTVERLKHSADRLGERRRWRGRRRRRRRRSHRWITARRRGRRPGRSGRKDRRRRKPLEWCCSHCGHRPQGAAIILSCAGTVMSGSDSGCGEGAPNITFPQHAQAGMPSRLPPNGGHVQALMQHKNLLFE</sequence>
<feature type="region of interest" description="Disordered" evidence="1">
    <location>
        <begin position="163"/>
        <end position="284"/>
    </location>
</feature>
<proteinExistence type="predicted"/>
<keyword evidence="3" id="KW-1185">Reference proteome</keyword>
<feature type="compositionally biased region" description="Basic and acidic residues" evidence="1">
    <location>
        <begin position="235"/>
        <end position="247"/>
    </location>
</feature>
<evidence type="ECO:0000313" key="2">
    <source>
        <dbReference type="EMBL" id="CAK0906162.1"/>
    </source>
</evidence>
<dbReference type="EMBL" id="CAUYUJ010021650">
    <property type="protein sequence ID" value="CAK0906162.1"/>
    <property type="molecule type" value="Genomic_DNA"/>
</dbReference>
<reference evidence="2" key="1">
    <citation type="submission" date="2023-10" db="EMBL/GenBank/DDBJ databases">
        <authorList>
            <person name="Chen Y."/>
            <person name="Shah S."/>
            <person name="Dougan E. K."/>
            <person name="Thang M."/>
            <person name="Chan C."/>
        </authorList>
    </citation>
    <scope>NUCLEOTIDE SEQUENCE [LARGE SCALE GENOMIC DNA]</scope>
</reference>
<protein>
    <submittedName>
        <fullName evidence="2">Uncharacterized protein</fullName>
    </submittedName>
</protein>
<feature type="compositionally biased region" description="Basic residues" evidence="1">
    <location>
        <begin position="248"/>
        <end position="284"/>
    </location>
</feature>
<comment type="caution">
    <text evidence="2">The sequence shown here is derived from an EMBL/GenBank/DDBJ whole genome shotgun (WGS) entry which is preliminary data.</text>
</comment>
<feature type="compositionally biased region" description="Basic and acidic residues" evidence="1">
    <location>
        <begin position="74"/>
        <end position="86"/>
    </location>
</feature>
<feature type="compositionally biased region" description="Basic and acidic residues" evidence="1">
    <location>
        <begin position="204"/>
        <end position="218"/>
    </location>
</feature>